<keyword evidence="1" id="KW-0732">Signal</keyword>
<comment type="caution">
    <text evidence="2">The sequence shown here is derived from an EMBL/GenBank/DDBJ whole genome shotgun (WGS) entry which is preliminary data.</text>
</comment>
<keyword evidence="3" id="KW-1185">Reference proteome</keyword>
<name>A0A016RW91_9BILA</name>
<feature type="chain" id="PRO_5001488632" evidence="1">
    <location>
        <begin position="18"/>
        <end position="100"/>
    </location>
</feature>
<reference evidence="3" key="1">
    <citation type="journal article" date="2015" name="Nat. Genet.">
        <title>The genome and transcriptome of the zoonotic hookworm Ancylostoma ceylanicum identify infection-specific gene families.</title>
        <authorList>
            <person name="Schwarz E.M."/>
            <person name="Hu Y."/>
            <person name="Antoshechkin I."/>
            <person name="Miller M.M."/>
            <person name="Sternberg P.W."/>
            <person name="Aroian R.V."/>
        </authorList>
    </citation>
    <scope>NUCLEOTIDE SEQUENCE</scope>
    <source>
        <strain evidence="3">HY135</strain>
    </source>
</reference>
<proteinExistence type="predicted"/>
<dbReference type="Proteomes" id="UP000024635">
    <property type="component" value="Unassembled WGS sequence"/>
</dbReference>
<protein>
    <submittedName>
        <fullName evidence="2">Uncharacterized protein</fullName>
    </submittedName>
</protein>
<evidence type="ECO:0000313" key="3">
    <source>
        <dbReference type="Proteomes" id="UP000024635"/>
    </source>
</evidence>
<gene>
    <name evidence="2" type="primary">Acey_s0355.g3345</name>
    <name evidence="2" type="ORF">Y032_0355g3345</name>
</gene>
<organism evidence="2 3">
    <name type="scientific">Ancylostoma ceylanicum</name>
    <dbReference type="NCBI Taxonomy" id="53326"/>
    <lineage>
        <taxon>Eukaryota</taxon>
        <taxon>Metazoa</taxon>
        <taxon>Ecdysozoa</taxon>
        <taxon>Nematoda</taxon>
        <taxon>Chromadorea</taxon>
        <taxon>Rhabditida</taxon>
        <taxon>Rhabditina</taxon>
        <taxon>Rhabditomorpha</taxon>
        <taxon>Strongyloidea</taxon>
        <taxon>Ancylostomatidae</taxon>
        <taxon>Ancylostomatinae</taxon>
        <taxon>Ancylostoma</taxon>
    </lineage>
</organism>
<sequence length="100" mass="11294">MRVLIVELAHFLLIVTAFNVRRDSDVHDASEISFELLDRLTSQLEKEMNENYKDVEPSSSDKKKITVKPIVAHQGGGDITVRLYPEGMKYAFEVGVTSIL</sequence>
<evidence type="ECO:0000313" key="2">
    <source>
        <dbReference type="EMBL" id="EYB82650.1"/>
    </source>
</evidence>
<feature type="signal peptide" evidence="1">
    <location>
        <begin position="1"/>
        <end position="17"/>
    </location>
</feature>
<dbReference type="EMBL" id="JARK01001691">
    <property type="protein sequence ID" value="EYB82650.1"/>
    <property type="molecule type" value="Genomic_DNA"/>
</dbReference>
<dbReference type="AlphaFoldDB" id="A0A016RW91"/>
<accession>A0A016RW91</accession>
<evidence type="ECO:0000256" key="1">
    <source>
        <dbReference type="SAM" id="SignalP"/>
    </source>
</evidence>